<organism evidence="1 2">
    <name type="scientific">Caldibacillus debilis</name>
    <dbReference type="NCBI Taxonomy" id="301148"/>
    <lineage>
        <taxon>Bacteria</taxon>
        <taxon>Bacillati</taxon>
        <taxon>Bacillota</taxon>
        <taxon>Bacilli</taxon>
        <taxon>Bacillales</taxon>
        <taxon>Bacillaceae</taxon>
        <taxon>Caldibacillus</taxon>
    </lineage>
</organism>
<dbReference type="EMBL" id="LQYT01000147">
    <property type="protein sequence ID" value="KYD07589.1"/>
    <property type="molecule type" value="Genomic_DNA"/>
</dbReference>
<proteinExistence type="predicted"/>
<gene>
    <name evidence="1" type="ORF">B4135_4270</name>
</gene>
<dbReference type="Proteomes" id="UP000075683">
    <property type="component" value="Unassembled WGS sequence"/>
</dbReference>
<protein>
    <submittedName>
        <fullName evidence="1">Uncharacterized protein</fullName>
    </submittedName>
</protein>
<evidence type="ECO:0000313" key="1">
    <source>
        <dbReference type="EMBL" id="KYD07589.1"/>
    </source>
</evidence>
<dbReference type="AlphaFoldDB" id="A0A150L6A7"/>
<name>A0A150L6A7_9BACI</name>
<evidence type="ECO:0000313" key="2">
    <source>
        <dbReference type="Proteomes" id="UP000075683"/>
    </source>
</evidence>
<sequence length="82" mass="9727">MIFFERERTMTKKITSAELVRKMADIFLCPICKGPMRVIEVPFAHQKPPAGQRSDRRIRRKNGNGKRMWFNLLPAKKRRIVE</sequence>
<accession>A0A150L6A7</accession>
<reference evidence="1 2" key="1">
    <citation type="submission" date="2016-01" db="EMBL/GenBank/DDBJ databases">
        <title>Draft Genome Sequences of Seven Thermophilic Sporeformers Isolated from Foods.</title>
        <authorList>
            <person name="Berendsen E.M."/>
            <person name="Wells-Bennik M.H."/>
            <person name="Krawcyk A.O."/>
            <person name="De Jong A."/>
            <person name="Holsappel S."/>
            <person name="Eijlander R.T."/>
            <person name="Kuipers O.P."/>
        </authorList>
    </citation>
    <scope>NUCLEOTIDE SEQUENCE [LARGE SCALE GENOMIC DNA]</scope>
    <source>
        <strain evidence="1 2">B4135</strain>
    </source>
</reference>
<comment type="caution">
    <text evidence="1">The sequence shown here is derived from an EMBL/GenBank/DDBJ whole genome shotgun (WGS) entry which is preliminary data.</text>
</comment>
<dbReference type="STRING" id="301148.B4135_4270"/>